<comment type="function">
    <text evidence="1">Required for nicotinamide riboside transport across the inner membrane.</text>
</comment>
<comment type="subcellular location">
    <subcellularLocation>
        <location evidence="2">Cell membrane</location>
        <topology evidence="2">Multi-pass membrane protein</topology>
    </subcellularLocation>
</comment>
<gene>
    <name evidence="11" type="ORF">LG35_04765</name>
</gene>
<evidence type="ECO:0000256" key="8">
    <source>
        <dbReference type="ARBA" id="ARBA00022989"/>
    </source>
</evidence>
<organism evidence="11 12">
    <name type="scientific">Alistipes inops</name>
    <dbReference type="NCBI Taxonomy" id="1501391"/>
    <lineage>
        <taxon>Bacteria</taxon>
        <taxon>Pseudomonadati</taxon>
        <taxon>Bacteroidota</taxon>
        <taxon>Bacteroidia</taxon>
        <taxon>Bacteroidales</taxon>
        <taxon>Rikenellaceae</taxon>
        <taxon>Alistipes</taxon>
    </lineage>
</organism>
<keyword evidence="6" id="KW-1003">Cell membrane</keyword>
<keyword evidence="7 10" id="KW-0812">Transmembrane</keyword>
<protein>
    <recommendedName>
        <fullName evidence="4">Nicotinamide riboside transporter PnuC</fullName>
    </recommendedName>
</protein>
<evidence type="ECO:0000256" key="1">
    <source>
        <dbReference type="ARBA" id="ARBA00002672"/>
    </source>
</evidence>
<dbReference type="InterPro" id="IPR006419">
    <property type="entry name" value="NMN_transpt_PnuC"/>
</dbReference>
<dbReference type="Proteomes" id="UP000030889">
    <property type="component" value="Unassembled WGS sequence"/>
</dbReference>
<feature type="transmembrane region" description="Helical" evidence="10">
    <location>
        <begin position="46"/>
        <end position="65"/>
    </location>
</feature>
<dbReference type="Pfam" id="PF04973">
    <property type="entry name" value="NMN_transporter"/>
    <property type="match status" value="1"/>
</dbReference>
<evidence type="ECO:0000313" key="11">
    <source>
        <dbReference type="EMBL" id="KHE42217.1"/>
    </source>
</evidence>
<dbReference type="PANTHER" id="PTHR36122:SF2">
    <property type="entry name" value="NICOTINAMIDE RIBOSIDE TRANSPORTER PNUC"/>
    <property type="match status" value="1"/>
</dbReference>
<name>A0ABR4YIW9_9BACT</name>
<evidence type="ECO:0000256" key="7">
    <source>
        <dbReference type="ARBA" id="ARBA00022692"/>
    </source>
</evidence>
<evidence type="ECO:0000313" key="12">
    <source>
        <dbReference type="Proteomes" id="UP000030889"/>
    </source>
</evidence>
<sequence length="193" mass="21528">MNYLETIGTAVGLAYLWLEYRASIWLWLAGIVMPAIYIFVYYSSGFYADMAVNVYYLGAGIYGWFMWRKRGGSGEEAPIARMPLRLVAPLAFLTAAVFAATAAMLVHFTDSTVPYGDSFTTALSITALWMLSRKYAEQWLVWIAVDIVSAGLYFYKGLCPTGVLYTLYAVAAVAGYFKWLKMMKNGKTTLPDA</sequence>
<evidence type="ECO:0000256" key="10">
    <source>
        <dbReference type="SAM" id="Phobius"/>
    </source>
</evidence>
<keyword evidence="8 10" id="KW-1133">Transmembrane helix</keyword>
<keyword evidence="12" id="KW-1185">Reference proteome</keyword>
<evidence type="ECO:0000256" key="5">
    <source>
        <dbReference type="ARBA" id="ARBA00022448"/>
    </source>
</evidence>
<keyword evidence="9 10" id="KW-0472">Membrane</keyword>
<dbReference type="RefSeq" id="WP_035472756.1">
    <property type="nucleotide sequence ID" value="NZ_JRGF01000005.1"/>
</dbReference>
<keyword evidence="5" id="KW-0813">Transport</keyword>
<feature type="transmembrane region" description="Helical" evidence="10">
    <location>
        <begin position="162"/>
        <end position="180"/>
    </location>
</feature>
<dbReference type="NCBIfam" id="TIGR01528">
    <property type="entry name" value="NMN_trans_PnuC"/>
    <property type="match status" value="1"/>
</dbReference>
<proteinExistence type="inferred from homology"/>
<accession>A0ABR4YIW9</accession>
<evidence type="ECO:0000256" key="4">
    <source>
        <dbReference type="ARBA" id="ARBA00017522"/>
    </source>
</evidence>
<reference evidence="11 12" key="1">
    <citation type="submission" date="2014-09" db="EMBL/GenBank/DDBJ databases">
        <title>Alistipes sp. 627, sp. nov., a novel member of the family Rikenellaceae isolated from human faeces.</title>
        <authorList>
            <person name="Shkoporov A.N."/>
            <person name="Chaplin A.V."/>
            <person name="Motuzova O.V."/>
            <person name="Kafarskaia L.I."/>
            <person name="Khokhlova E.V."/>
            <person name="Efimov B.A."/>
        </authorList>
    </citation>
    <scope>NUCLEOTIDE SEQUENCE [LARGE SCALE GENOMIC DNA]</scope>
    <source>
        <strain evidence="11 12">627</strain>
    </source>
</reference>
<evidence type="ECO:0000256" key="3">
    <source>
        <dbReference type="ARBA" id="ARBA00006669"/>
    </source>
</evidence>
<feature type="transmembrane region" description="Helical" evidence="10">
    <location>
        <begin position="86"/>
        <end position="108"/>
    </location>
</feature>
<evidence type="ECO:0000256" key="9">
    <source>
        <dbReference type="ARBA" id="ARBA00023136"/>
    </source>
</evidence>
<evidence type="ECO:0000256" key="6">
    <source>
        <dbReference type="ARBA" id="ARBA00022475"/>
    </source>
</evidence>
<evidence type="ECO:0000256" key="2">
    <source>
        <dbReference type="ARBA" id="ARBA00004651"/>
    </source>
</evidence>
<comment type="caution">
    <text evidence="11">The sequence shown here is derived from an EMBL/GenBank/DDBJ whole genome shotgun (WGS) entry which is preliminary data.</text>
</comment>
<dbReference type="EMBL" id="JRGF01000005">
    <property type="protein sequence ID" value="KHE42217.1"/>
    <property type="molecule type" value="Genomic_DNA"/>
</dbReference>
<dbReference type="PANTHER" id="PTHR36122">
    <property type="entry name" value="NICOTINAMIDE RIBOSIDE TRANSPORTER PNUC"/>
    <property type="match status" value="1"/>
</dbReference>
<comment type="similarity">
    <text evidence="3">Belongs to the nicotinamide ribonucleoside (NR) uptake permease (TC 4.B.1) family.</text>
</comment>
<feature type="transmembrane region" description="Helical" evidence="10">
    <location>
        <begin position="22"/>
        <end position="40"/>
    </location>
</feature>